<dbReference type="STRING" id="553467.SAMN04488063_3650"/>
<name>A0A1I2WQG0_9EURY</name>
<dbReference type="SUPFAM" id="SSF57997">
    <property type="entry name" value="Tropomyosin"/>
    <property type="match status" value="1"/>
</dbReference>
<feature type="compositionally biased region" description="Basic and acidic residues" evidence="2">
    <location>
        <begin position="1"/>
        <end position="10"/>
    </location>
</feature>
<protein>
    <recommendedName>
        <fullName evidence="5">Halo transducer protein</fullName>
    </recommendedName>
</protein>
<evidence type="ECO:0000256" key="1">
    <source>
        <dbReference type="SAM" id="Coils"/>
    </source>
</evidence>
<dbReference type="Proteomes" id="UP000198876">
    <property type="component" value="Unassembled WGS sequence"/>
</dbReference>
<dbReference type="EMBL" id="FOOQ01000009">
    <property type="protein sequence ID" value="SFH03573.1"/>
    <property type="molecule type" value="Genomic_DNA"/>
</dbReference>
<gene>
    <name evidence="3" type="ORF">SAMN04488063_3650</name>
</gene>
<evidence type="ECO:0000313" key="3">
    <source>
        <dbReference type="EMBL" id="SFH03573.1"/>
    </source>
</evidence>
<feature type="region of interest" description="Disordered" evidence="2">
    <location>
        <begin position="1"/>
        <end position="36"/>
    </location>
</feature>
<organism evidence="3 4">
    <name type="scientific">Halopelagius inordinatus</name>
    <dbReference type="NCBI Taxonomy" id="553467"/>
    <lineage>
        <taxon>Archaea</taxon>
        <taxon>Methanobacteriati</taxon>
        <taxon>Methanobacteriota</taxon>
        <taxon>Stenosarchaea group</taxon>
        <taxon>Halobacteria</taxon>
        <taxon>Halobacteriales</taxon>
        <taxon>Haloferacaceae</taxon>
    </lineage>
</organism>
<feature type="coiled-coil region" evidence="1">
    <location>
        <begin position="169"/>
        <end position="210"/>
    </location>
</feature>
<keyword evidence="1" id="KW-0175">Coiled coil</keyword>
<evidence type="ECO:0008006" key="5">
    <source>
        <dbReference type="Google" id="ProtNLM"/>
    </source>
</evidence>
<proteinExistence type="predicted"/>
<reference evidence="4" key="1">
    <citation type="submission" date="2016-10" db="EMBL/GenBank/DDBJ databases">
        <authorList>
            <person name="Varghese N."/>
            <person name="Submissions S."/>
        </authorList>
    </citation>
    <scope>NUCLEOTIDE SEQUENCE [LARGE SCALE GENOMIC DNA]</scope>
    <source>
        <strain evidence="4">CGMCC 1.7739</strain>
    </source>
</reference>
<evidence type="ECO:0000256" key="2">
    <source>
        <dbReference type="SAM" id="MobiDB-lite"/>
    </source>
</evidence>
<keyword evidence="4" id="KW-1185">Reference proteome</keyword>
<accession>A0A1I2WQG0</accession>
<dbReference type="OrthoDB" id="271582at2157"/>
<dbReference type="RefSeq" id="WP_092893994.1">
    <property type="nucleotide sequence ID" value="NZ_FOOQ01000009.1"/>
</dbReference>
<evidence type="ECO:0000313" key="4">
    <source>
        <dbReference type="Proteomes" id="UP000198876"/>
    </source>
</evidence>
<sequence length="342" mass="37534">MSSEDGERTGENAVGASLSEAVDELVSGRPSRDPETVRTVLGHVADDDVVTEEAVDDALTDTSMALSTAETRTELASMALSDARETADPVSDLETVDARLDRFEARVTRLETRISDVGSDLQTAVERRGGPDDLYDFVTELRRITSDANAIQRAADSAQTDLDAFERWATNADVRAEELDADADALERSLDELAETAEELESADRNGEEAASFGTDDAVDIDAAWADAMLRHRVVGLLLADARAELSDLRRWANRDGLGELDVPDRTFGERADELEARLDELGGRREAVGDRLDGPARPARADRFERLLDFDAAFTEFEPPVPWDEVRTELERHRSEIDGLA</sequence>
<dbReference type="AlphaFoldDB" id="A0A1I2WQG0"/>